<proteinExistence type="predicted"/>
<evidence type="ECO:0000256" key="3">
    <source>
        <dbReference type="ARBA" id="ARBA00023295"/>
    </source>
</evidence>
<evidence type="ECO:0000313" key="6">
    <source>
        <dbReference type="Proteomes" id="UP001175353"/>
    </source>
</evidence>
<feature type="compositionally biased region" description="Polar residues" evidence="4">
    <location>
        <begin position="1"/>
        <end position="13"/>
    </location>
</feature>
<keyword evidence="3" id="KW-0326">Glycosidase</keyword>
<dbReference type="InterPro" id="IPR011013">
    <property type="entry name" value="Gal_mutarotase_sf_dom"/>
</dbReference>
<dbReference type="PANTHER" id="PTHR22762">
    <property type="entry name" value="ALPHA-GLUCOSIDASE"/>
    <property type="match status" value="1"/>
</dbReference>
<gene>
    <name evidence="5" type="ORF">LTR91_022182</name>
</gene>
<accession>A0AAN6H6H5</accession>
<organism evidence="5 6">
    <name type="scientific">Friedmanniomyces endolithicus</name>
    <dbReference type="NCBI Taxonomy" id="329885"/>
    <lineage>
        <taxon>Eukaryota</taxon>
        <taxon>Fungi</taxon>
        <taxon>Dikarya</taxon>
        <taxon>Ascomycota</taxon>
        <taxon>Pezizomycotina</taxon>
        <taxon>Dothideomycetes</taxon>
        <taxon>Dothideomycetidae</taxon>
        <taxon>Mycosphaerellales</taxon>
        <taxon>Teratosphaeriaceae</taxon>
        <taxon>Friedmanniomyces</taxon>
    </lineage>
</organism>
<dbReference type="GO" id="GO:0005975">
    <property type="term" value="P:carbohydrate metabolic process"/>
    <property type="evidence" value="ECO:0007669"/>
    <property type="project" value="InterPro"/>
</dbReference>
<dbReference type="PANTHER" id="PTHR22762:SF67">
    <property type="entry name" value="ALPHA_BETA-GLUCOSIDASE AGDC-RELATED"/>
    <property type="match status" value="1"/>
</dbReference>
<sequence length="226" mass="24732">MIFQMTMSTSRSKTMPAKSIKYPTRSSTGLTAAAATASRQPSISAALLSPSPSPSRGEAMATCSPTRPAATSLKDANATEPAPVRIVMLNSTKYTRTIWSRDAYTVPTGTNVYGKHPIYLDNRGDLGTHGVFLLNSNGMDIKINNTAADGQYPEYNTLGGVPDFYFRFGYIASKPLLISVMLTEGTGRPAKLRDRWQSRLDALLGSRFPSVLLRHARRLRGDRSRR</sequence>
<feature type="compositionally biased region" description="Low complexity" evidence="4">
    <location>
        <begin position="31"/>
        <end position="50"/>
    </location>
</feature>
<evidence type="ECO:0000313" key="5">
    <source>
        <dbReference type="EMBL" id="KAK0956847.1"/>
    </source>
</evidence>
<dbReference type="SUPFAM" id="SSF74650">
    <property type="entry name" value="Galactose mutarotase-like"/>
    <property type="match status" value="1"/>
</dbReference>
<keyword evidence="6" id="KW-1185">Reference proteome</keyword>
<dbReference type="GO" id="GO:0030246">
    <property type="term" value="F:carbohydrate binding"/>
    <property type="evidence" value="ECO:0007669"/>
    <property type="project" value="InterPro"/>
</dbReference>
<keyword evidence="1" id="KW-0378">Hydrolase</keyword>
<dbReference type="GO" id="GO:0004553">
    <property type="term" value="F:hydrolase activity, hydrolyzing O-glycosyl compounds"/>
    <property type="evidence" value="ECO:0007669"/>
    <property type="project" value="TreeGrafter"/>
</dbReference>
<evidence type="ECO:0000256" key="2">
    <source>
        <dbReference type="ARBA" id="ARBA00023180"/>
    </source>
</evidence>
<dbReference type="AlphaFoldDB" id="A0AAN6H6H5"/>
<dbReference type="Gene3D" id="2.60.40.1760">
    <property type="entry name" value="glycosyl hydrolase (family 31)"/>
    <property type="match status" value="1"/>
</dbReference>
<evidence type="ECO:0000256" key="4">
    <source>
        <dbReference type="SAM" id="MobiDB-lite"/>
    </source>
</evidence>
<reference evidence="5" key="1">
    <citation type="submission" date="2023-06" db="EMBL/GenBank/DDBJ databases">
        <title>Black Yeasts Isolated from many extreme environments.</title>
        <authorList>
            <person name="Coleine C."/>
            <person name="Stajich J.E."/>
            <person name="Selbmann L."/>
        </authorList>
    </citation>
    <scope>NUCLEOTIDE SEQUENCE</scope>
    <source>
        <strain evidence="5">CCFEE 5200</strain>
    </source>
</reference>
<protein>
    <submittedName>
        <fullName evidence="5">Uncharacterized protein</fullName>
    </submittedName>
</protein>
<feature type="region of interest" description="Disordered" evidence="4">
    <location>
        <begin position="1"/>
        <end position="76"/>
    </location>
</feature>
<dbReference type="EMBL" id="JAUJLE010000423">
    <property type="protein sequence ID" value="KAK0956847.1"/>
    <property type="molecule type" value="Genomic_DNA"/>
</dbReference>
<name>A0AAN6H6H5_9PEZI</name>
<dbReference type="Proteomes" id="UP001175353">
    <property type="component" value="Unassembled WGS sequence"/>
</dbReference>
<evidence type="ECO:0000256" key="1">
    <source>
        <dbReference type="ARBA" id="ARBA00022801"/>
    </source>
</evidence>
<keyword evidence="2" id="KW-0325">Glycoprotein</keyword>
<comment type="caution">
    <text evidence="5">The sequence shown here is derived from an EMBL/GenBank/DDBJ whole genome shotgun (WGS) entry which is preliminary data.</text>
</comment>